<proteinExistence type="predicted"/>
<protein>
    <submittedName>
        <fullName evidence="1">Uncharacterized protein</fullName>
    </submittedName>
</protein>
<sequence length="64" mass="7427">MGALDEEETSLRAQTDLILGYGCIPKNKSFNADVSIYWKGYYELEYNNHKACNFYIKAISLRRT</sequence>
<dbReference type="Gramene" id="MELO3C035746.2.1">
    <property type="protein sequence ID" value="MELO3C035746.2.1"/>
    <property type="gene ID" value="MELO3C035746.2"/>
</dbReference>
<evidence type="ECO:0000313" key="1">
    <source>
        <dbReference type="EnsemblPlants" id="MELO3C035746.2.1"/>
    </source>
</evidence>
<dbReference type="AlphaFoldDB" id="A0A9I9EM92"/>
<dbReference type="EnsemblPlants" id="MELO3C035746.2.1">
    <property type="protein sequence ID" value="MELO3C035746.2.1"/>
    <property type="gene ID" value="MELO3C035746.2"/>
</dbReference>
<organism evidence="1">
    <name type="scientific">Cucumis melo</name>
    <name type="common">Muskmelon</name>
    <dbReference type="NCBI Taxonomy" id="3656"/>
    <lineage>
        <taxon>Eukaryota</taxon>
        <taxon>Viridiplantae</taxon>
        <taxon>Streptophyta</taxon>
        <taxon>Embryophyta</taxon>
        <taxon>Tracheophyta</taxon>
        <taxon>Spermatophyta</taxon>
        <taxon>Magnoliopsida</taxon>
        <taxon>eudicotyledons</taxon>
        <taxon>Gunneridae</taxon>
        <taxon>Pentapetalae</taxon>
        <taxon>rosids</taxon>
        <taxon>fabids</taxon>
        <taxon>Cucurbitales</taxon>
        <taxon>Cucurbitaceae</taxon>
        <taxon>Benincaseae</taxon>
        <taxon>Cucumis</taxon>
    </lineage>
</organism>
<accession>A0A9I9EM92</accession>
<reference evidence="1" key="1">
    <citation type="submission" date="2023-03" db="UniProtKB">
        <authorList>
            <consortium name="EnsemblPlants"/>
        </authorList>
    </citation>
    <scope>IDENTIFICATION</scope>
</reference>
<name>A0A9I9EM92_CUCME</name>